<keyword evidence="11" id="KW-1185">Reference proteome</keyword>
<name>A0AAV5S8R7_9BILA</name>
<protein>
    <recommendedName>
        <fullName evidence="3 7">Alpha-galactosidase</fullName>
        <ecNumber evidence="7">3.2.1.-</ecNumber>
    </recommendedName>
</protein>
<dbReference type="InterPro" id="IPR041233">
    <property type="entry name" value="Melibiase_C"/>
</dbReference>
<accession>A0AAV5S8R7</accession>
<dbReference type="Pfam" id="PF16499">
    <property type="entry name" value="Melibiase_2"/>
    <property type="match status" value="1"/>
</dbReference>
<feature type="non-terminal residue" evidence="10">
    <location>
        <position position="1"/>
    </location>
</feature>
<dbReference type="Proteomes" id="UP001432027">
    <property type="component" value="Unassembled WGS sequence"/>
</dbReference>
<dbReference type="Gene3D" id="2.60.40.1180">
    <property type="entry name" value="Golgi alpha-mannosidase II"/>
    <property type="match status" value="1"/>
</dbReference>
<feature type="domain" description="Alpha galactosidase C-terminal" evidence="9">
    <location>
        <begin position="332"/>
        <end position="415"/>
    </location>
</feature>
<evidence type="ECO:0000256" key="1">
    <source>
        <dbReference type="ARBA" id="ARBA00001255"/>
    </source>
</evidence>
<dbReference type="InterPro" id="IPR002241">
    <property type="entry name" value="Glyco_hydro_27"/>
</dbReference>
<dbReference type="PRINTS" id="PR00740">
    <property type="entry name" value="GLHYDRLASE27"/>
</dbReference>
<evidence type="ECO:0000313" key="10">
    <source>
        <dbReference type="EMBL" id="GMS78980.1"/>
    </source>
</evidence>
<dbReference type="AlphaFoldDB" id="A0AAV5S8R7"/>
<dbReference type="GO" id="GO:0005737">
    <property type="term" value="C:cytoplasm"/>
    <property type="evidence" value="ECO:0007669"/>
    <property type="project" value="TreeGrafter"/>
</dbReference>
<evidence type="ECO:0000256" key="3">
    <source>
        <dbReference type="ARBA" id="ARBA00012755"/>
    </source>
</evidence>
<dbReference type="InterPro" id="IPR017853">
    <property type="entry name" value="GH"/>
</dbReference>
<dbReference type="PROSITE" id="PS00512">
    <property type="entry name" value="ALPHA_GALACTOSIDASE"/>
    <property type="match status" value="1"/>
</dbReference>
<evidence type="ECO:0000256" key="2">
    <source>
        <dbReference type="ARBA" id="ARBA00009743"/>
    </source>
</evidence>
<evidence type="ECO:0000256" key="8">
    <source>
        <dbReference type="SAM" id="SignalP"/>
    </source>
</evidence>
<dbReference type="EMBL" id="BTSX01000001">
    <property type="protein sequence ID" value="GMS78980.1"/>
    <property type="molecule type" value="Genomic_DNA"/>
</dbReference>
<dbReference type="InterPro" id="IPR013780">
    <property type="entry name" value="Glyco_hydro_b"/>
</dbReference>
<keyword evidence="6 7" id="KW-0326">Glycosidase</keyword>
<evidence type="ECO:0000256" key="4">
    <source>
        <dbReference type="ARBA" id="ARBA00022729"/>
    </source>
</evidence>
<dbReference type="SUPFAM" id="SSF51011">
    <property type="entry name" value="Glycosyl hydrolase domain"/>
    <property type="match status" value="1"/>
</dbReference>
<dbReference type="SUPFAM" id="SSF51445">
    <property type="entry name" value="(Trans)glycosidases"/>
    <property type="match status" value="1"/>
</dbReference>
<organism evidence="10 11">
    <name type="scientific">Pristionchus entomophagus</name>
    <dbReference type="NCBI Taxonomy" id="358040"/>
    <lineage>
        <taxon>Eukaryota</taxon>
        <taxon>Metazoa</taxon>
        <taxon>Ecdysozoa</taxon>
        <taxon>Nematoda</taxon>
        <taxon>Chromadorea</taxon>
        <taxon>Rhabditida</taxon>
        <taxon>Rhabditina</taxon>
        <taxon>Diplogasteromorpha</taxon>
        <taxon>Diplogasteroidea</taxon>
        <taxon>Neodiplogasteridae</taxon>
        <taxon>Pristionchus</taxon>
    </lineage>
</organism>
<evidence type="ECO:0000256" key="5">
    <source>
        <dbReference type="ARBA" id="ARBA00022801"/>
    </source>
</evidence>
<dbReference type="InterPro" id="IPR000111">
    <property type="entry name" value="Glyco_hydro_27/36_CS"/>
</dbReference>
<feature type="signal peptide" evidence="8">
    <location>
        <begin position="1"/>
        <end position="27"/>
    </location>
</feature>
<dbReference type="InterPro" id="IPR013785">
    <property type="entry name" value="Aldolase_TIM"/>
</dbReference>
<dbReference type="GO" id="GO:0009311">
    <property type="term" value="P:oligosaccharide metabolic process"/>
    <property type="evidence" value="ECO:0007669"/>
    <property type="project" value="TreeGrafter"/>
</dbReference>
<dbReference type="CDD" id="cd14792">
    <property type="entry name" value="GH27"/>
    <property type="match status" value="1"/>
</dbReference>
<comment type="subunit">
    <text evidence="7">Homodimer.</text>
</comment>
<sequence>TFALRYIIPCRMRLLSLLALSLTAIAALDNGLARTPPMGWMSWTAFFCEMDCERHPHSCINEQLYMEQADKMVEDGYLSVGYKTVHVDDCWMDRRRDAQGRLRSDPRRFPSGMKALAKYMHDKGLAFGIYEDYGTKTCAGFPGSYGFIQTDAQSFADWNADYLKFDGCNIDHDLIPIGYPEMARALNATGRPIVYSCEWPLYLKHQPEKIDYNIIGQHCNLWRNFDDVNSSWESIISIISYYDRNQDKHIPTHGPGKWHDPDMLVIGNAGITADMARAQMTIWCIWSAPLIISTDLRNIAPVFKQILQNRAVIAVDQDPLGKMGRLVANTTDVGVYVKPMTPVDPRNGDYSYAVGVLNRNTVKSNSVEFVLGRLGLNFSGGYRIDDLWSGQLVGVFKPTDNFKTIVNPKGANMFKATPVSLAELRGRRFATFK</sequence>
<evidence type="ECO:0000259" key="9">
    <source>
        <dbReference type="Pfam" id="PF17801"/>
    </source>
</evidence>
<keyword evidence="7" id="KW-1015">Disulfide bond</keyword>
<dbReference type="FunFam" id="3.20.20.70:FF:000197">
    <property type="entry name" value="Alpha-galactosidase"/>
    <property type="match status" value="1"/>
</dbReference>
<dbReference type="Pfam" id="PF17801">
    <property type="entry name" value="Melibiase_C"/>
    <property type="match status" value="1"/>
</dbReference>
<comment type="caution">
    <text evidence="10">The sequence shown here is derived from an EMBL/GenBank/DDBJ whole genome shotgun (WGS) entry which is preliminary data.</text>
</comment>
<comment type="similarity">
    <text evidence="2 7">Belongs to the glycosyl hydrolase 27 family.</text>
</comment>
<keyword evidence="4 8" id="KW-0732">Signal</keyword>
<keyword evidence="5 7" id="KW-0378">Hydrolase</keyword>
<feature type="chain" id="PRO_5043416918" description="Alpha-galactosidase" evidence="8">
    <location>
        <begin position="28"/>
        <end position="433"/>
    </location>
</feature>
<gene>
    <name evidence="10" type="ORF">PENTCL1PPCAC_1155</name>
</gene>
<dbReference type="EC" id="3.2.1.-" evidence="7"/>
<dbReference type="GO" id="GO:0016139">
    <property type="term" value="P:glycoside catabolic process"/>
    <property type="evidence" value="ECO:0007669"/>
    <property type="project" value="TreeGrafter"/>
</dbReference>
<proteinExistence type="inferred from homology"/>
<evidence type="ECO:0000256" key="7">
    <source>
        <dbReference type="RuleBase" id="RU361168"/>
    </source>
</evidence>
<evidence type="ECO:0000256" key="6">
    <source>
        <dbReference type="ARBA" id="ARBA00023295"/>
    </source>
</evidence>
<comment type="catalytic activity">
    <reaction evidence="1">
        <text>Hydrolysis of terminal, non-reducing alpha-D-galactose residues in alpha-D-galactosides, including galactose oligosaccharides, galactomannans and galactolipids.</text>
        <dbReference type="EC" id="3.2.1.22"/>
    </reaction>
</comment>
<evidence type="ECO:0000313" key="11">
    <source>
        <dbReference type="Proteomes" id="UP001432027"/>
    </source>
</evidence>
<dbReference type="Gene3D" id="3.20.20.70">
    <property type="entry name" value="Aldolase class I"/>
    <property type="match status" value="1"/>
</dbReference>
<dbReference type="PANTHER" id="PTHR11452:SF83">
    <property type="entry name" value="ALPHA-GALACTOSIDASE"/>
    <property type="match status" value="1"/>
</dbReference>
<reference evidence="10" key="1">
    <citation type="submission" date="2023-10" db="EMBL/GenBank/DDBJ databases">
        <title>Genome assembly of Pristionchus species.</title>
        <authorList>
            <person name="Yoshida K."/>
            <person name="Sommer R.J."/>
        </authorList>
    </citation>
    <scope>NUCLEOTIDE SEQUENCE</scope>
    <source>
        <strain evidence="10">RS0144</strain>
    </source>
</reference>
<dbReference type="GO" id="GO:0004557">
    <property type="term" value="F:alpha-galactosidase activity"/>
    <property type="evidence" value="ECO:0007669"/>
    <property type="project" value="UniProtKB-EC"/>
</dbReference>
<dbReference type="PANTHER" id="PTHR11452">
    <property type="entry name" value="ALPHA-GALACTOSIDASE/ALPHA-N-ACETYLGALACTOSAMINIDASE"/>
    <property type="match status" value="1"/>
</dbReference>